<organism evidence="3 4">
    <name type="scientific">Rotaria magnacalcarata</name>
    <dbReference type="NCBI Taxonomy" id="392030"/>
    <lineage>
        <taxon>Eukaryota</taxon>
        <taxon>Metazoa</taxon>
        <taxon>Spiralia</taxon>
        <taxon>Gnathifera</taxon>
        <taxon>Rotifera</taxon>
        <taxon>Eurotatoria</taxon>
        <taxon>Bdelloidea</taxon>
        <taxon>Philodinida</taxon>
        <taxon>Philodinidae</taxon>
        <taxon>Rotaria</taxon>
    </lineage>
</organism>
<evidence type="ECO:0000256" key="1">
    <source>
        <dbReference type="SAM" id="MobiDB-lite"/>
    </source>
</evidence>
<feature type="region of interest" description="Disordered" evidence="1">
    <location>
        <begin position="1"/>
        <end position="35"/>
    </location>
</feature>
<feature type="transmembrane region" description="Helical" evidence="2">
    <location>
        <begin position="119"/>
        <end position="142"/>
    </location>
</feature>
<feature type="transmembrane region" description="Helical" evidence="2">
    <location>
        <begin position="154"/>
        <end position="181"/>
    </location>
</feature>
<accession>A0A816NC82</accession>
<name>A0A816NC82_9BILA</name>
<feature type="transmembrane region" description="Helical" evidence="2">
    <location>
        <begin position="50"/>
        <end position="71"/>
    </location>
</feature>
<keyword evidence="2" id="KW-1133">Transmembrane helix</keyword>
<keyword evidence="2" id="KW-0812">Transmembrane</keyword>
<feature type="transmembrane region" description="Helical" evidence="2">
    <location>
        <begin position="78"/>
        <end position="99"/>
    </location>
</feature>
<dbReference type="Proteomes" id="UP000663887">
    <property type="component" value="Unassembled WGS sequence"/>
</dbReference>
<feature type="compositionally biased region" description="Polar residues" evidence="1">
    <location>
        <begin position="1"/>
        <end position="31"/>
    </location>
</feature>
<evidence type="ECO:0000313" key="3">
    <source>
        <dbReference type="EMBL" id="CAF2033928.1"/>
    </source>
</evidence>
<dbReference type="EMBL" id="CAJNRG010001543">
    <property type="protein sequence ID" value="CAF2033928.1"/>
    <property type="molecule type" value="Genomic_DNA"/>
</dbReference>
<evidence type="ECO:0000256" key="2">
    <source>
        <dbReference type="SAM" id="Phobius"/>
    </source>
</evidence>
<proteinExistence type="predicted"/>
<protein>
    <submittedName>
        <fullName evidence="3">Uncharacterized protein</fullName>
    </submittedName>
</protein>
<sequence length="187" mass="20116">MSVDNNSRPGTNPATDTPNNGQGTANRQESQATKEKHDIILKTHNKIADALFMTTSIFSSLISAGFFVTGTKLRVQEALFTCLCLFIASLVFALISVIVQYLNFKKHGNSSGNNLKDCVVIGPFIVLFLSMATLFTGFSVFLFHVACTQIDGTLLANCQAGASIVTAIISSVLISFFVIFICACNNC</sequence>
<gene>
    <name evidence="3" type="ORF">XDN619_LOCUS5582</name>
</gene>
<keyword evidence="2" id="KW-0472">Membrane</keyword>
<evidence type="ECO:0000313" key="4">
    <source>
        <dbReference type="Proteomes" id="UP000663887"/>
    </source>
</evidence>
<reference evidence="3" key="1">
    <citation type="submission" date="2021-02" db="EMBL/GenBank/DDBJ databases">
        <authorList>
            <person name="Nowell W R."/>
        </authorList>
    </citation>
    <scope>NUCLEOTIDE SEQUENCE</scope>
</reference>
<dbReference type="AlphaFoldDB" id="A0A816NC82"/>
<comment type="caution">
    <text evidence="3">The sequence shown here is derived from an EMBL/GenBank/DDBJ whole genome shotgun (WGS) entry which is preliminary data.</text>
</comment>